<name>A0A4Z2ITM2_9TELE</name>
<organism evidence="1 2">
    <name type="scientific">Liparis tanakae</name>
    <name type="common">Tanaka's snailfish</name>
    <dbReference type="NCBI Taxonomy" id="230148"/>
    <lineage>
        <taxon>Eukaryota</taxon>
        <taxon>Metazoa</taxon>
        <taxon>Chordata</taxon>
        <taxon>Craniata</taxon>
        <taxon>Vertebrata</taxon>
        <taxon>Euteleostomi</taxon>
        <taxon>Actinopterygii</taxon>
        <taxon>Neopterygii</taxon>
        <taxon>Teleostei</taxon>
        <taxon>Neoteleostei</taxon>
        <taxon>Acanthomorphata</taxon>
        <taxon>Eupercaria</taxon>
        <taxon>Perciformes</taxon>
        <taxon>Cottioidei</taxon>
        <taxon>Cottales</taxon>
        <taxon>Liparidae</taxon>
        <taxon>Liparis</taxon>
    </lineage>
</organism>
<sequence length="73" mass="7916">MISLQSADEAEEVGVGGRGLQLLLHHVYHHGEACFSVSRQAFCSQLRYRGPQAFGVLLCQNGGDAQNTTRLGE</sequence>
<proteinExistence type="predicted"/>
<keyword evidence="2" id="KW-1185">Reference proteome</keyword>
<evidence type="ECO:0000313" key="1">
    <source>
        <dbReference type="EMBL" id="TNN81097.1"/>
    </source>
</evidence>
<gene>
    <name evidence="1" type="ORF">EYF80_008753</name>
</gene>
<evidence type="ECO:0000313" key="2">
    <source>
        <dbReference type="Proteomes" id="UP000314294"/>
    </source>
</evidence>
<dbReference type="Proteomes" id="UP000314294">
    <property type="component" value="Unassembled WGS sequence"/>
</dbReference>
<dbReference type="AlphaFoldDB" id="A0A4Z2ITM2"/>
<reference evidence="1 2" key="1">
    <citation type="submission" date="2019-03" db="EMBL/GenBank/DDBJ databases">
        <title>First draft genome of Liparis tanakae, snailfish: a comprehensive survey of snailfish specific genes.</title>
        <authorList>
            <person name="Kim W."/>
            <person name="Song I."/>
            <person name="Jeong J.-H."/>
            <person name="Kim D."/>
            <person name="Kim S."/>
            <person name="Ryu S."/>
            <person name="Song J.Y."/>
            <person name="Lee S.K."/>
        </authorList>
    </citation>
    <scope>NUCLEOTIDE SEQUENCE [LARGE SCALE GENOMIC DNA]</scope>
    <source>
        <tissue evidence="1">Muscle</tissue>
    </source>
</reference>
<protein>
    <submittedName>
        <fullName evidence="1">Uncharacterized protein</fullName>
    </submittedName>
</protein>
<comment type="caution">
    <text evidence="1">The sequence shown here is derived from an EMBL/GenBank/DDBJ whole genome shotgun (WGS) entry which is preliminary data.</text>
</comment>
<accession>A0A4Z2ITM2</accession>
<dbReference type="EMBL" id="SRLO01000049">
    <property type="protein sequence ID" value="TNN81097.1"/>
    <property type="molecule type" value="Genomic_DNA"/>
</dbReference>